<gene>
    <name evidence="2" type="ORF">H2200_013229</name>
</gene>
<dbReference type="AlphaFoldDB" id="A0AA39CBJ9"/>
<reference evidence="2" key="1">
    <citation type="submission" date="2022-10" db="EMBL/GenBank/DDBJ databases">
        <title>Culturing micro-colonial fungi from biological soil crusts in the Mojave desert and describing Neophaeococcomyces mojavensis, and introducing the new genera and species Taxawa tesnikishii.</title>
        <authorList>
            <person name="Kurbessoian T."/>
            <person name="Stajich J.E."/>
        </authorList>
    </citation>
    <scope>NUCLEOTIDE SEQUENCE</scope>
    <source>
        <strain evidence="2">TK_41</strain>
    </source>
</reference>
<evidence type="ECO:0000313" key="3">
    <source>
        <dbReference type="Proteomes" id="UP001172673"/>
    </source>
</evidence>
<keyword evidence="3" id="KW-1185">Reference proteome</keyword>
<organism evidence="2 3">
    <name type="scientific">Cladophialophora chaetospira</name>
    <dbReference type="NCBI Taxonomy" id="386627"/>
    <lineage>
        <taxon>Eukaryota</taxon>
        <taxon>Fungi</taxon>
        <taxon>Dikarya</taxon>
        <taxon>Ascomycota</taxon>
        <taxon>Pezizomycotina</taxon>
        <taxon>Eurotiomycetes</taxon>
        <taxon>Chaetothyriomycetidae</taxon>
        <taxon>Chaetothyriales</taxon>
        <taxon>Herpotrichiellaceae</taxon>
        <taxon>Cladophialophora</taxon>
    </lineage>
</organism>
<comment type="caution">
    <text evidence="2">The sequence shown here is derived from an EMBL/GenBank/DDBJ whole genome shotgun (WGS) entry which is preliminary data.</text>
</comment>
<dbReference type="EMBL" id="JAPDRK010000027">
    <property type="protein sequence ID" value="KAJ9602374.1"/>
    <property type="molecule type" value="Genomic_DNA"/>
</dbReference>
<accession>A0AA39CBJ9</accession>
<feature type="region of interest" description="Disordered" evidence="1">
    <location>
        <begin position="54"/>
        <end position="90"/>
    </location>
</feature>
<evidence type="ECO:0000313" key="2">
    <source>
        <dbReference type="EMBL" id="KAJ9602374.1"/>
    </source>
</evidence>
<proteinExistence type="predicted"/>
<protein>
    <submittedName>
        <fullName evidence="2">Uncharacterized protein</fullName>
    </submittedName>
</protein>
<dbReference type="PANTHER" id="PTHR38111:SF6">
    <property type="entry name" value="FINGER DOMAIN PROTEIN, PUTATIVE (AFU_ORTHOLOGUE AFUA_8G01940)-RELATED"/>
    <property type="match status" value="1"/>
</dbReference>
<name>A0AA39CBJ9_9EURO</name>
<dbReference type="Proteomes" id="UP001172673">
    <property type="component" value="Unassembled WGS sequence"/>
</dbReference>
<feature type="compositionally biased region" description="Polar residues" evidence="1">
    <location>
        <begin position="77"/>
        <end position="88"/>
    </location>
</feature>
<sequence length="514" mass="58465">MNICIESDFVVSTPANQTPNQETRTRIRRHAMKKAAIERRRMGNYGKCNLRQLPVFEDSPQPTPSESLQDEAPETTWLMTPDSQSTRAPTKCRQLQPKDTTCADSPAQLEADYPQLNVFNHFARHSPCPLANLQLGLDKNCGFLSDHTQLEGTFVFPYGRNSILSFVPSRYGQVPCLTYAADCVVERLQWIIEHRRMPDDGWVVSGKYIKVLKCLQIALADADECLTPETLCTIELLAIFELLGFDSGQARIRHASGANRVIEHRGPARFQSEFEKSLFIAHVGSIVAGSLRDGTSCFLADHGWEKVFHSAVLPGDRWGERSEMIMSLWLHLVRVPSLFKTTEQHICLQDQDDDAVAALIILILKQITDLYIWYKQYSHQLQTPNEIPPCEAVRSATKDDMLCVLKRVRRAQLHKSYLSMLIILFRLLLALAPARFHTSESRCQSLARKVTILQEQLENSNQPIMGGMFGTLTYWIAKSTIQTEDQWKGKGIYQKGEFLDRDTFVDWCRAFGRV</sequence>
<dbReference type="InterPro" id="IPR053178">
    <property type="entry name" value="Osmoadaptation_assoc"/>
</dbReference>
<dbReference type="PANTHER" id="PTHR38111">
    <property type="entry name" value="ZN(2)-C6 FUNGAL-TYPE DOMAIN-CONTAINING PROTEIN-RELATED"/>
    <property type="match status" value="1"/>
</dbReference>
<evidence type="ECO:0000256" key="1">
    <source>
        <dbReference type="SAM" id="MobiDB-lite"/>
    </source>
</evidence>